<dbReference type="PROSITE" id="PS00455">
    <property type="entry name" value="AMP_BINDING"/>
    <property type="match status" value="1"/>
</dbReference>
<dbReference type="SUPFAM" id="SSF56801">
    <property type="entry name" value="Acetyl-CoA synthetase-like"/>
    <property type="match status" value="1"/>
</dbReference>
<dbReference type="EMBL" id="CP026604">
    <property type="protein sequence ID" value="AWB65704.1"/>
    <property type="molecule type" value="Genomic_DNA"/>
</dbReference>
<proteinExistence type="inferred from homology"/>
<accession>A0A2S0VNA4</accession>
<dbReference type="Gene3D" id="3.30.300.30">
    <property type="match status" value="1"/>
</dbReference>
<dbReference type="InterPro" id="IPR045851">
    <property type="entry name" value="AMP-bd_C_sf"/>
</dbReference>
<evidence type="ECO:0000313" key="5">
    <source>
        <dbReference type="Proteomes" id="UP000244441"/>
    </source>
</evidence>
<evidence type="ECO:0000256" key="1">
    <source>
        <dbReference type="ARBA" id="ARBA00006432"/>
    </source>
</evidence>
<reference evidence="4 5" key="1">
    <citation type="submission" date="2018-01" db="EMBL/GenBank/DDBJ databases">
        <title>Genome sequence of a Cantenovulum-like bacteria.</title>
        <authorList>
            <person name="Tan W.R."/>
            <person name="Lau N.-S."/>
            <person name="Go F."/>
            <person name="Amirul A.-A.A."/>
        </authorList>
    </citation>
    <scope>NUCLEOTIDE SEQUENCE [LARGE SCALE GENOMIC DNA]</scope>
    <source>
        <strain evidence="4 5">CCB-QB4</strain>
    </source>
</reference>
<dbReference type="KEGG" id="cate:C2869_04285"/>
<dbReference type="Proteomes" id="UP000244441">
    <property type="component" value="Chromosome"/>
</dbReference>
<organism evidence="4 5">
    <name type="scientific">Saccharobesus litoralis</name>
    <dbReference type="NCBI Taxonomy" id="2172099"/>
    <lineage>
        <taxon>Bacteria</taxon>
        <taxon>Pseudomonadati</taxon>
        <taxon>Pseudomonadota</taxon>
        <taxon>Gammaproteobacteria</taxon>
        <taxon>Alteromonadales</taxon>
        <taxon>Alteromonadaceae</taxon>
        <taxon>Saccharobesus</taxon>
    </lineage>
</organism>
<dbReference type="OrthoDB" id="7055148at2"/>
<gene>
    <name evidence="4" type="ORF">C2869_04285</name>
</gene>
<protein>
    <submittedName>
        <fullName evidence="4">AMP-dependent synthetase</fullName>
    </submittedName>
</protein>
<dbReference type="Pfam" id="PF13193">
    <property type="entry name" value="AMP-binding_C"/>
    <property type="match status" value="1"/>
</dbReference>
<dbReference type="InterPro" id="IPR000873">
    <property type="entry name" value="AMP-dep_synth/lig_dom"/>
</dbReference>
<dbReference type="Gene3D" id="3.40.50.12780">
    <property type="entry name" value="N-terminal domain of ligase-like"/>
    <property type="match status" value="1"/>
</dbReference>
<name>A0A2S0VNA4_9ALTE</name>
<dbReference type="Pfam" id="PF00501">
    <property type="entry name" value="AMP-binding"/>
    <property type="match status" value="1"/>
</dbReference>
<dbReference type="InterPro" id="IPR042099">
    <property type="entry name" value="ANL_N_sf"/>
</dbReference>
<feature type="domain" description="AMP-binding enzyme C-terminal" evidence="3">
    <location>
        <begin position="371"/>
        <end position="437"/>
    </location>
</feature>
<evidence type="ECO:0000313" key="4">
    <source>
        <dbReference type="EMBL" id="AWB65704.1"/>
    </source>
</evidence>
<keyword evidence="5" id="KW-1185">Reference proteome</keyword>
<dbReference type="PANTHER" id="PTHR43201">
    <property type="entry name" value="ACYL-COA SYNTHETASE"/>
    <property type="match status" value="1"/>
</dbReference>
<dbReference type="GO" id="GO:0006631">
    <property type="term" value="P:fatty acid metabolic process"/>
    <property type="evidence" value="ECO:0007669"/>
    <property type="project" value="TreeGrafter"/>
</dbReference>
<dbReference type="CDD" id="cd04433">
    <property type="entry name" value="AFD_class_I"/>
    <property type="match status" value="1"/>
</dbReference>
<dbReference type="AlphaFoldDB" id="A0A2S0VNA4"/>
<evidence type="ECO:0000259" key="3">
    <source>
        <dbReference type="Pfam" id="PF13193"/>
    </source>
</evidence>
<evidence type="ECO:0000259" key="2">
    <source>
        <dbReference type="Pfam" id="PF00501"/>
    </source>
</evidence>
<sequence>MSWMLARLQQFADKTAFINHQQQVTYSELLEQIATWKNRLDEQNIEQGHVVAVIADYSPDSAALIIALLMRSAIVVPLTTETQAKHKRFFELANVQTCFTATPMTDGCINWQLTLVTPTHNHQLIGELQHSQEAGLVLFTSGTSGESKGAVLSATRILTRFENMAVNPDKALRCLVFLKLDHIGGLNTLFSILFSGGTAVSTYDRSAAEVCEVIERYQVQLLPTTPTFLNMLLLSGLHQQYDLSSLKVITYGTEPMPMSTLKSVCKVFPEVRLKQTYGLTELGIFSTKSKSNDSDWVKIGGEGVATKVENHILFIKTQTAMLGYLNAPSPFTADGWYNTGDRVEVDGDYYRILGRESEIINVGGEKVYPAEVESVLLEMPNVKEVLVQGKANPVTGNIVLATFVLEQPEERKALYQRVVAHCQDQLEVFKVPKLVMISQNSFMSDRLKKSRKQTTKTTEA</sequence>
<feature type="domain" description="AMP-dependent synthetase/ligase" evidence="2">
    <location>
        <begin position="8"/>
        <end position="303"/>
    </location>
</feature>
<dbReference type="PANTHER" id="PTHR43201:SF8">
    <property type="entry name" value="ACYL-COA SYNTHETASE FAMILY MEMBER 3"/>
    <property type="match status" value="1"/>
</dbReference>
<dbReference type="InterPro" id="IPR020845">
    <property type="entry name" value="AMP-binding_CS"/>
</dbReference>
<dbReference type="InterPro" id="IPR025110">
    <property type="entry name" value="AMP-bd_C"/>
</dbReference>
<dbReference type="RefSeq" id="WP_108601778.1">
    <property type="nucleotide sequence ID" value="NZ_CP026604.1"/>
</dbReference>
<dbReference type="GO" id="GO:0031956">
    <property type="term" value="F:medium-chain fatty acid-CoA ligase activity"/>
    <property type="evidence" value="ECO:0007669"/>
    <property type="project" value="TreeGrafter"/>
</dbReference>
<comment type="similarity">
    <text evidence="1">Belongs to the ATP-dependent AMP-binding enzyme family.</text>
</comment>